<keyword evidence="2" id="KW-0812">Transmembrane</keyword>
<evidence type="ECO:0000313" key="3">
    <source>
        <dbReference type="Proteomes" id="UP000887563"/>
    </source>
</evidence>
<evidence type="ECO:0000256" key="2">
    <source>
        <dbReference type="SAM" id="Phobius"/>
    </source>
</evidence>
<sequence>MLNIQGIVFKCFNTIPILLNNYNFSTSTFDKVLQNTTSGSHQHPPTSNSAKNNARTKPEPTKHNCRLFNTVGAVDHQRIISSAQSTTVRWPMMMVVFRHCWLVFGTISVALYPPPSLPSLFVGKTCCVLIQQHFLYFFIQCFVCFATKEAAASGLHQSGFVLKPVEADVELSSPASKAQVPFGMLRASFRRVAWVLVAWRNVPANVRGNNPAPVRKILATMSGCSVRCWGNVLAFASAFVGVLLAFVWSLSLLEF</sequence>
<evidence type="ECO:0000313" key="4">
    <source>
        <dbReference type="WBParaSite" id="Minc3s09245g43043"/>
    </source>
</evidence>
<keyword evidence="2" id="KW-0472">Membrane</keyword>
<dbReference type="WBParaSite" id="Minc3s09245g43043">
    <property type="protein sequence ID" value="Minc3s09245g43043"/>
    <property type="gene ID" value="Minc3s09245g43043"/>
</dbReference>
<feature type="region of interest" description="Disordered" evidence="1">
    <location>
        <begin position="35"/>
        <end position="60"/>
    </location>
</feature>
<proteinExistence type="predicted"/>
<dbReference type="AlphaFoldDB" id="A0A914NYK6"/>
<accession>A0A914NYK6</accession>
<dbReference type="Proteomes" id="UP000887563">
    <property type="component" value="Unplaced"/>
</dbReference>
<organism evidence="3 4">
    <name type="scientific">Meloidogyne incognita</name>
    <name type="common">Southern root-knot nematode worm</name>
    <name type="synonym">Oxyuris incognita</name>
    <dbReference type="NCBI Taxonomy" id="6306"/>
    <lineage>
        <taxon>Eukaryota</taxon>
        <taxon>Metazoa</taxon>
        <taxon>Ecdysozoa</taxon>
        <taxon>Nematoda</taxon>
        <taxon>Chromadorea</taxon>
        <taxon>Rhabditida</taxon>
        <taxon>Tylenchina</taxon>
        <taxon>Tylenchomorpha</taxon>
        <taxon>Tylenchoidea</taxon>
        <taxon>Meloidogynidae</taxon>
        <taxon>Meloidogyninae</taxon>
        <taxon>Meloidogyne</taxon>
        <taxon>Meloidogyne incognita group</taxon>
    </lineage>
</organism>
<protein>
    <submittedName>
        <fullName evidence="4">Uncharacterized protein</fullName>
    </submittedName>
</protein>
<name>A0A914NYK6_MELIC</name>
<feature type="compositionally biased region" description="Polar residues" evidence="1">
    <location>
        <begin position="35"/>
        <end position="55"/>
    </location>
</feature>
<feature type="transmembrane region" description="Helical" evidence="2">
    <location>
        <begin position="232"/>
        <end position="253"/>
    </location>
</feature>
<keyword evidence="2" id="KW-1133">Transmembrane helix</keyword>
<keyword evidence="3" id="KW-1185">Reference proteome</keyword>
<evidence type="ECO:0000256" key="1">
    <source>
        <dbReference type="SAM" id="MobiDB-lite"/>
    </source>
</evidence>
<reference evidence="4" key="1">
    <citation type="submission" date="2022-11" db="UniProtKB">
        <authorList>
            <consortium name="WormBaseParasite"/>
        </authorList>
    </citation>
    <scope>IDENTIFICATION</scope>
</reference>